<dbReference type="PANTHER" id="PTHR47842">
    <property type="entry name" value="EXPRESSED PROTEIN"/>
    <property type="match status" value="1"/>
</dbReference>
<feature type="non-terminal residue" evidence="1">
    <location>
        <position position="387"/>
    </location>
</feature>
<gene>
    <name evidence="1" type="ORF">FA09DRAFT_301674</name>
</gene>
<dbReference type="GeneID" id="37267918"/>
<evidence type="ECO:0000313" key="2">
    <source>
        <dbReference type="Proteomes" id="UP000245946"/>
    </source>
</evidence>
<evidence type="ECO:0000313" key="1">
    <source>
        <dbReference type="EMBL" id="PWN95375.1"/>
    </source>
</evidence>
<protein>
    <recommendedName>
        <fullName evidence="3">AB hydrolase-1 domain-containing protein</fullName>
    </recommendedName>
</protein>
<keyword evidence="2" id="KW-1185">Reference proteome</keyword>
<evidence type="ECO:0008006" key="3">
    <source>
        <dbReference type="Google" id="ProtNLM"/>
    </source>
</evidence>
<dbReference type="InterPro" id="IPR029058">
    <property type="entry name" value="AB_hydrolase_fold"/>
</dbReference>
<dbReference type="AlphaFoldDB" id="A0A316Z585"/>
<sequence length="387" mass="40445">MRSTSAAAAAPARTTTSRARRASASCCWSGSTGESAAAAQSALPLTCFTSFKGSATSTFGDFPARLAHMLQASHPHVAVASEIYPTYDTRGSLARASDALLEWLTTRTVELECKPAVDAAGVEVPAARSGRGLGAGSVRLILCGHSMGGLIAVDAAVSSASSAPPGPHRHDQLWPRICGVVAFDTPYYGVHPKTFANAASKYGSYLKTAHSIGSQLAPLGASLGFWGASQAAAASSSARKVKDTPPQEQKKAASGWSTALLAGSAVALAAGGATAGMWYGGGYDYLKEHMLYVGNLWDEEGQKARLERLVEQPQLFFRALYNRLPPASGARDKRTFIVLPPAASPVADCFEAVEESGAADEVDAHTTMFTRFSPGYVTLGLRESRVV</sequence>
<proteinExistence type="predicted"/>
<accession>A0A316Z585</accession>
<dbReference type="Proteomes" id="UP000245946">
    <property type="component" value="Unassembled WGS sequence"/>
</dbReference>
<dbReference type="EMBL" id="KZ819305">
    <property type="protein sequence ID" value="PWN95375.1"/>
    <property type="molecule type" value="Genomic_DNA"/>
</dbReference>
<reference evidence="1 2" key="1">
    <citation type="journal article" date="2018" name="Mol. Biol. Evol.">
        <title>Broad Genomic Sampling Reveals a Smut Pathogenic Ancestry of the Fungal Clade Ustilaginomycotina.</title>
        <authorList>
            <person name="Kijpornyongpan T."/>
            <person name="Mondo S.J."/>
            <person name="Barry K."/>
            <person name="Sandor L."/>
            <person name="Lee J."/>
            <person name="Lipzen A."/>
            <person name="Pangilinan J."/>
            <person name="LaButti K."/>
            <person name="Hainaut M."/>
            <person name="Henrissat B."/>
            <person name="Grigoriev I.V."/>
            <person name="Spatafora J.W."/>
            <person name="Aime M.C."/>
        </authorList>
    </citation>
    <scope>NUCLEOTIDE SEQUENCE [LARGE SCALE GENOMIC DNA]</scope>
    <source>
        <strain evidence="1 2">MCA 4186</strain>
    </source>
</reference>
<dbReference type="SUPFAM" id="SSF53474">
    <property type="entry name" value="alpha/beta-Hydrolases"/>
    <property type="match status" value="1"/>
</dbReference>
<organism evidence="1 2">
    <name type="scientific">Tilletiopsis washingtonensis</name>
    <dbReference type="NCBI Taxonomy" id="58919"/>
    <lineage>
        <taxon>Eukaryota</taxon>
        <taxon>Fungi</taxon>
        <taxon>Dikarya</taxon>
        <taxon>Basidiomycota</taxon>
        <taxon>Ustilaginomycotina</taxon>
        <taxon>Exobasidiomycetes</taxon>
        <taxon>Entylomatales</taxon>
        <taxon>Entylomatales incertae sedis</taxon>
        <taxon>Tilletiopsis</taxon>
    </lineage>
</organism>
<dbReference type="Gene3D" id="3.40.50.1820">
    <property type="entry name" value="alpha/beta hydrolase"/>
    <property type="match status" value="1"/>
</dbReference>
<dbReference type="RefSeq" id="XP_025595654.1">
    <property type="nucleotide sequence ID" value="XM_025740372.1"/>
</dbReference>
<name>A0A316Z585_9BASI</name>
<dbReference type="STRING" id="58919.A0A316Z585"/>
<dbReference type="PANTHER" id="PTHR47842:SF1">
    <property type="entry name" value="DUF676 DOMAIN-CONTAINING PROTEIN"/>
    <property type="match status" value="1"/>
</dbReference>
<dbReference type="OrthoDB" id="442243at2759"/>